<dbReference type="EMBL" id="RYZH01000027">
    <property type="protein sequence ID" value="RUL87015.1"/>
    <property type="molecule type" value="Genomic_DNA"/>
</dbReference>
<feature type="compositionally biased region" description="Pro residues" evidence="1">
    <location>
        <begin position="83"/>
        <end position="104"/>
    </location>
</feature>
<protein>
    <recommendedName>
        <fullName evidence="5">Secreted protein</fullName>
    </recommendedName>
</protein>
<feature type="region of interest" description="Disordered" evidence="1">
    <location>
        <begin position="43"/>
        <end position="112"/>
    </location>
</feature>
<dbReference type="RefSeq" id="WP_126726201.1">
    <property type="nucleotide sequence ID" value="NZ_RYZH01000027.1"/>
</dbReference>
<evidence type="ECO:0008006" key="5">
    <source>
        <dbReference type="Google" id="ProtNLM"/>
    </source>
</evidence>
<reference evidence="3 4" key="1">
    <citation type="submission" date="2018-12" db="EMBL/GenBank/DDBJ databases">
        <authorList>
            <person name="Toschakov S.V."/>
        </authorList>
    </citation>
    <scope>NUCLEOTIDE SEQUENCE [LARGE SCALE GENOMIC DNA]</scope>
    <source>
        <strain evidence="3 4">GM2012</strain>
    </source>
</reference>
<evidence type="ECO:0000256" key="1">
    <source>
        <dbReference type="SAM" id="MobiDB-lite"/>
    </source>
</evidence>
<dbReference type="Proteomes" id="UP000280296">
    <property type="component" value="Unassembled WGS sequence"/>
</dbReference>
<comment type="caution">
    <text evidence="3">The sequence shown here is derived from an EMBL/GenBank/DDBJ whole genome shotgun (WGS) entry which is preliminary data.</text>
</comment>
<sequence>MFRTAIILAVVCLLAADPILCRTAHGETPCPGHGRAFAAATCPGHPEPPDSGQESAHGCICRGATSDPTAKQRVHEASSDAPVFPPAPLPTSHPAPTGRPSPPHFDPRGPATGRAICIAKQTLLI</sequence>
<evidence type="ECO:0000313" key="4">
    <source>
        <dbReference type="Proteomes" id="UP000280296"/>
    </source>
</evidence>
<feature type="signal peptide" evidence="2">
    <location>
        <begin position="1"/>
        <end position="15"/>
    </location>
</feature>
<gene>
    <name evidence="3" type="ORF">TsocGM_14560</name>
</gene>
<proteinExistence type="predicted"/>
<dbReference type="AlphaFoldDB" id="A0A432MII2"/>
<feature type="chain" id="PRO_5019297170" description="Secreted protein" evidence="2">
    <location>
        <begin position="16"/>
        <end position="125"/>
    </location>
</feature>
<name>A0A432MII2_9BACT</name>
<keyword evidence="4" id="KW-1185">Reference proteome</keyword>
<keyword evidence="2" id="KW-0732">Signal</keyword>
<organism evidence="3 4">
    <name type="scientific">Tautonia sociabilis</name>
    <dbReference type="NCBI Taxonomy" id="2080755"/>
    <lineage>
        <taxon>Bacteria</taxon>
        <taxon>Pseudomonadati</taxon>
        <taxon>Planctomycetota</taxon>
        <taxon>Planctomycetia</taxon>
        <taxon>Isosphaerales</taxon>
        <taxon>Isosphaeraceae</taxon>
        <taxon>Tautonia</taxon>
    </lineage>
</organism>
<accession>A0A432MII2</accession>
<reference evidence="3 4" key="2">
    <citation type="submission" date="2019-01" db="EMBL/GenBank/DDBJ databases">
        <title>Tautonia sociabilis, a novel thermotolerant planctomycete of Isosphaeraceae family, isolated from a 4000 m deep subterranean habitat.</title>
        <authorList>
            <person name="Kovaleva O.L."/>
            <person name="Elcheninov A.G."/>
            <person name="Van Heerden E."/>
            <person name="Toshchakov S.V."/>
            <person name="Novikov A."/>
            <person name="Bonch-Osmolovskaya E.A."/>
            <person name="Kublanov I.V."/>
        </authorList>
    </citation>
    <scope>NUCLEOTIDE SEQUENCE [LARGE SCALE GENOMIC DNA]</scope>
    <source>
        <strain evidence="3 4">GM2012</strain>
    </source>
</reference>
<evidence type="ECO:0000313" key="3">
    <source>
        <dbReference type="EMBL" id="RUL87015.1"/>
    </source>
</evidence>
<evidence type="ECO:0000256" key="2">
    <source>
        <dbReference type="SAM" id="SignalP"/>
    </source>
</evidence>